<accession>A0A4Z1ECL6</accession>
<gene>
    <name evidence="2" type="ORF">BTUL_0321g00040</name>
</gene>
<dbReference type="Proteomes" id="UP000297777">
    <property type="component" value="Unassembled WGS sequence"/>
</dbReference>
<feature type="region of interest" description="Disordered" evidence="1">
    <location>
        <begin position="263"/>
        <end position="288"/>
    </location>
</feature>
<sequence length="412" mass="46235">MQTEPVVNKTTIAANTEVSQKLKSGSGNRMQSTVHGVLGALRIQTNINNGKSVEDNKPPKRSAGPSSTILSQQGSLYPISEWIEIPDANGDPGSKMSIDTAVDTQAPESQERQDETMNVNFQQSVIAGPAIFNEWPNVFDATRQQNTTAGLSQCLPQSDTAATSVSHYLQVLTYFHDWNKQYNRTLKQAIEETHKIRDCVREYTVSAGNHIKIGSQIFDTDSKLIQEYRNWDNDYNHLVARYHSIMDQHATLCQNFDDRHSAEKEDSTAEYTSSNSSNADPDVSSQNTAENFSATAVSLDAIRHEDLMDGIIANSDEALTQIPTTAPTGLQIECENCRLYCHLSRYNHLARLRAETTERLATLRILAARLLEDDDLRRDSHMYTLWFNCQAKLFSIAEHLERLEDTLKEFGS</sequence>
<evidence type="ECO:0000313" key="3">
    <source>
        <dbReference type="Proteomes" id="UP000297777"/>
    </source>
</evidence>
<proteinExistence type="predicted"/>
<dbReference type="EMBL" id="PQXH01000319">
    <property type="protein sequence ID" value="TGO07121.1"/>
    <property type="molecule type" value="Genomic_DNA"/>
</dbReference>
<dbReference type="AlphaFoldDB" id="A0A4Z1ECL6"/>
<feature type="compositionally biased region" description="Polar residues" evidence="1">
    <location>
        <begin position="269"/>
        <end position="288"/>
    </location>
</feature>
<evidence type="ECO:0000313" key="2">
    <source>
        <dbReference type="EMBL" id="TGO07121.1"/>
    </source>
</evidence>
<keyword evidence="3" id="KW-1185">Reference proteome</keyword>
<comment type="caution">
    <text evidence="2">The sequence shown here is derived from an EMBL/GenBank/DDBJ whole genome shotgun (WGS) entry which is preliminary data.</text>
</comment>
<protein>
    <submittedName>
        <fullName evidence="2">Uncharacterized protein</fullName>
    </submittedName>
</protein>
<organism evidence="2 3">
    <name type="scientific">Botrytis tulipae</name>
    <dbReference type="NCBI Taxonomy" id="87230"/>
    <lineage>
        <taxon>Eukaryota</taxon>
        <taxon>Fungi</taxon>
        <taxon>Dikarya</taxon>
        <taxon>Ascomycota</taxon>
        <taxon>Pezizomycotina</taxon>
        <taxon>Leotiomycetes</taxon>
        <taxon>Helotiales</taxon>
        <taxon>Sclerotiniaceae</taxon>
        <taxon>Botrytis</taxon>
    </lineage>
</organism>
<dbReference type="OrthoDB" id="10400887at2759"/>
<feature type="region of interest" description="Disordered" evidence="1">
    <location>
        <begin position="47"/>
        <end position="71"/>
    </location>
</feature>
<evidence type="ECO:0000256" key="1">
    <source>
        <dbReference type="SAM" id="MobiDB-lite"/>
    </source>
</evidence>
<name>A0A4Z1ECL6_9HELO</name>
<reference evidence="2 3" key="1">
    <citation type="submission" date="2017-12" db="EMBL/GenBank/DDBJ databases">
        <title>Comparative genomics of Botrytis spp.</title>
        <authorList>
            <person name="Valero-Jimenez C.A."/>
            <person name="Tapia P."/>
            <person name="Veloso J."/>
            <person name="Silva-Moreno E."/>
            <person name="Staats M."/>
            <person name="Valdes J.H."/>
            <person name="Van Kan J.A.L."/>
        </authorList>
    </citation>
    <scope>NUCLEOTIDE SEQUENCE [LARGE SCALE GENOMIC DNA]</scope>
    <source>
        <strain evidence="2 3">Bt9001</strain>
    </source>
</reference>